<keyword evidence="1" id="KW-1133">Transmembrane helix</keyword>
<dbReference type="RefSeq" id="WP_066466435.1">
    <property type="nucleotide sequence ID" value="NZ_MATO01000076.1"/>
</dbReference>
<protein>
    <recommendedName>
        <fullName evidence="4">DUF948 domain-containing protein</fullName>
    </recommendedName>
</protein>
<dbReference type="Proteomes" id="UP000093482">
    <property type="component" value="Unassembled WGS sequence"/>
</dbReference>
<comment type="caution">
    <text evidence="2">The sequence shown here is derived from an EMBL/GenBank/DDBJ whole genome shotgun (WGS) entry which is preliminary data.</text>
</comment>
<gene>
    <name evidence="2" type="ORF">A6K76_15510</name>
</gene>
<dbReference type="AlphaFoldDB" id="A0A1C0YBL2"/>
<keyword evidence="1" id="KW-0472">Membrane</keyword>
<evidence type="ECO:0000313" key="3">
    <source>
        <dbReference type="Proteomes" id="UP000093482"/>
    </source>
</evidence>
<proteinExistence type="predicted"/>
<keyword evidence="1" id="KW-0812">Transmembrane</keyword>
<sequence>MSIWYALSLGIVGLALLIVIGSAIVAAVGAKEPGMYIVGRGKKMVENVKPIQAEVTALQSNVTSIQTTVAQQKAQIQSVGQSFASVKDSFQQLQLQAKNQARQLITKAENDPVVQENVEMYTEKVASTLQR</sequence>
<name>A0A1C0YBL2_9BACL</name>
<reference evidence="2 3" key="1">
    <citation type="submission" date="2016-07" db="EMBL/GenBank/DDBJ databases">
        <title>Caryophanon latum genome sequencing.</title>
        <authorList>
            <person name="Verma A."/>
            <person name="Pal Y."/>
            <person name="Krishnamurthi S."/>
        </authorList>
    </citation>
    <scope>NUCLEOTIDE SEQUENCE [LARGE SCALE GENOMIC DNA]</scope>
    <source>
        <strain evidence="2 3">DSM 14151</strain>
    </source>
</reference>
<keyword evidence="3" id="KW-1185">Reference proteome</keyword>
<evidence type="ECO:0000313" key="2">
    <source>
        <dbReference type="EMBL" id="OCS84568.1"/>
    </source>
</evidence>
<accession>A0A1C0YBL2</accession>
<dbReference type="EMBL" id="MATO01000076">
    <property type="protein sequence ID" value="OCS84568.1"/>
    <property type="molecule type" value="Genomic_DNA"/>
</dbReference>
<evidence type="ECO:0000256" key="1">
    <source>
        <dbReference type="SAM" id="Phobius"/>
    </source>
</evidence>
<organism evidence="2 3">
    <name type="scientific">Caryophanon latum</name>
    <dbReference type="NCBI Taxonomy" id="33977"/>
    <lineage>
        <taxon>Bacteria</taxon>
        <taxon>Bacillati</taxon>
        <taxon>Bacillota</taxon>
        <taxon>Bacilli</taxon>
        <taxon>Bacillales</taxon>
        <taxon>Caryophanaceae</taxon>
        <taxon>Caryophanon</taxon>
    </lineage>
</organism>
<dbReference type="OrthoDB" id="9915827at2"/>
<feature type="transmembrane region" description="Helical" evidence="1">
    <location>
        <begin position="6"/>
        <end position="30"/>
    </location>
</feature>
<evidence type="ECO:0008006" key="4">
    <source>
        <dbReference type="Google" id="ProtNLM"/>
    </source>
</evidence>